<dbReference type="InterPro" id="IPR027417">
    <property type="entry name" value="P-loop_NTPase"/>
</dbReference>
<evidence type="ECO:0000256" key="2">
    <source>
        <dbReference type="ARBA" id="ARBA00022741"/>
    </source>
</evidence>
<dbReference type="Gene3D" id="3.40.50.300">
    <property type="entry name" value="P-loop containing nucleotide triphosphate hydrolases"/>
    <property type="match status" value="1"/>
</dbReference>
<dbReference type="SMART" id="SM00382">
    <property type="entry name" value="AAA"/>
    <property type="match status" value="1"/>
</dbReference>
<sequence length="253" mass="28938">MHDSATLPILLKELGLLTILETWENFLEKAKIEGWSYNKLFSILLEQEVETRHRKKVQAYLRKAHLPPGKSLTTFDFSQVQPLNKAKIEELAFNTAWIKRSENLLIFGPSGVGKSHLAAAIGYALVEKHVKVLFISTTKLVQLLQAARKEYRLPNELTKLDKYDVIILDDIGYVRKDEGETHVLFELIAQRYESGSMIVTANQPFSEWDSIFTTNSMTVAAIDRLIHHATILEIQSDSYRRKSALLKQVEDNK</sequence>
<dbReference type="GO" id="GO:0006260">
    <property type="term" value="P:DNA replication"/>
    <property type="evidence" value="ECO:0007669"/>
    <property type="project" value="TreeGrafter"/>
</dbReference>
<dbReference type="InterPro" id="IPR028350">
    <property type="entry name" value="DNAC/IstB-like"/>
</dbReference>
<gene>
    <name evidence="5" type="ordered locus">RMA_0740</name>
</gene>
<dbReference type="InterPro" id="IPR002611">
    <property type="entry name" value="IstB_ATP-bd"/>
</dbReference>
<dbReference type="InterPro" id="IPR003593">
    <property type="entry name" value="AAA+_ATPase"/>
</dbReference>
<name>A8F1V0_RICM5</name>
<dbReference type="PRINTS" id="PR00051">
    <property type="entry name" value="DNAA"/>
</dbReference>
<dbReference type="AlphaFoldDB" id="A8F1V0"/>
<evidence type="ECO:0000313" key="5">
    <source>
        <dbReference type="EMBL" id="ABV84886.1"/>
    </source>
</evidence>
<dbReference type="RefSeq" id="WP_012152861.1">
    <property type="nucleotide sequence ID" value="NC_009900.1"/>
</dbReference>
<evidence type="ECO:0000259" key="4">
    <source>
        <dbReference type="SMART" id="SM00382"/>
    </source>
</evidence>
<feature type="domain" description="AAA+ ATPase" evidence="4">
    <location>
        <begin position="100"/>
        <end position="232"/>
    </location>
</feature>
<evidence type="ECO:0000313" key="6">
    <source>
        <dbReference type="Proteomes" id="UP000001311"/>
    </source>
</evidence>
<evidence type="ECO:0000256" key="3">
    <source>
        <dbReference type="ARBA" id="ARBA00022840"/>
    </source>
</evidence>
<dbReference type="GO" id="GO:0005524">
    <property type="term" value="F:ATP binding"/>
    <property type="evidence" value="ECO:0007669"/>
    <property type="project" value="UniProtKB-KW"/>
</dbReference>
<dbReference type="InterPro" id="IPR047661">
    <property type="entry name" value="IstB"/>
</dbReference>
<keyword evidence="6" id="KW-1185">Reference proteome</keyword>
<dbReference type="PANTHER" id="PTHR30050:SF4">
    <property type="entry name" value="ATP-BINDING PROTEIN RV3427C IN INSERTION SEQUENCE-RELATED"/>
    <property type="match status" value="1"/>
</dbReference>
<dbReference type="HOGENOM" id="CLU_062999_1_1_5"/>
<accession>A8F1V0</accession>
<dbReference type="CDD" id="cd00009">
    <property type="entry name" value="AAA"/>
    <property type="match status" value="1"/>
</dbReference>
<comment type="similarity">
    <text evidence="1">Belongs to the IS21/IS1162 putative ATP-binding protein family.</text>
</comment>
<organism evidence="5 6">
    <name type="scientific">Rickettsia massiliae (strain Mtu5)</name>
    <dbReference type="NCBI Taxonomy" id="416276"/>
    <lineage>
        <taxon>Bacteria</taxon>
        <taxon>Pseudomonadati</taxon>
        <taxon>Pseudomonadota</taxon>
        <taxon>Alphaproteobacteria</taxon>
        <taxon>Rickettsiales</taxon>
        <taxon>Rickettsiaceae</taxon>
        <taxon>Rickettsieae</taxon>
        <taxon>Rickettsia</taxon>
        <taxon>spotted fever group</taxon>
    </lineage>
</organism>
<dbReference type="PANTHER" id="PTHR30050">
    <property type="entry name" value="CHROMOSOMAL REPLICATION INITIATOR PROTEIN DNAA"/>
    <property type="match status" value="1"/>
</dbReference>
<dbReference type="KEGG" id="rms:RMA_0740"/>
<dbReference type="SUPFAM" id="SSF52540">
    <property type="entry name" value="P-loop containing nucleoside triphosphate hydrolases"/>
    <property type="match status" value="1"/>
</dbReference>
<protein>
    <submittedName>
        <fullName evidence="5">Transposase and inactivated derivative</fullName>
    </submittedName>
</protein>
<dbReference type="Pfam" id="PF01695">
    <property type="entry name" value="IstB_IS21"/>
    <property type="match status" value="1"/>
</dbReference>
<dbReference type="InterPro" id="IPR020591">
    <property type="entry name" value="Chromosome_initiator_DnaA-like"/>
</dbReference>
<evidence type="ECO:0000256" key="1">
    <source>
        <dbReference type="ARBA" id="ARBA00008059"/>
    </source>
</evidence>
<keyword evidence="2" id="KW-0547">Nucleotide-binding</keyword>
<proteinExistence type="inferred from homology"/>
<dbReference type="Proteomes" id="UP000001311">
    <property type="component" value="Chromosome"/>
</dbReference>
<keyword evidence="3" id="KW-0067">ATP-binding</keyword>
<dbReference type="EMBL" id="CP000683">
    <property type="protein sequence ID" value="ABV84886.1"/>
    <property type="molecule type" value="Genomic_DNA"/>
</dbReference>
<reference evidence="5 6" key="1">
    <citation type="journal article" date="2007" name="Genome Res.">
        <title>Lateral gene transfer between obligate intracellular bacteria: evidence from the Rickettsia massiliae genome.</title>
        <authorList>
            <person name="Blanc G."/>
            <person name="Ogata H."/>
            <person name="Robert C."/>
            <person name="Audic S."/>
            <person name="Claverie J.-M."/>
            <person name="Raoult D."/>
        </authorList>
    </citation>
    <scope>NUCLEOTIDE SEQUENCE [LARGE SCALE GENOMIC DNA]</scope>
    <source>
        <strain evidence="6">Mtu5</strain>
    </source>
</reference>
<dbReference type="PIRSF" id="PIRSF003073">
    <property type="entry name" value="DNAC_TnpB_IstB"/>
    <property type="match status" value="1"/>
</dbReference>
<dbReference type="NCBIfam" id="NF038214">
    <property type="entry name" value="IS21_help_AAA"/>
    <property type="match status" value="1"/>
</dbReference>